<dbReference type="AlphaFoldDB" id="A0A419N2J2"/>
<dbReference type="GO" id="GO:0043565">
    <property type="term" value="F:sequence-specific DNA binding"/>
    <property type="evidence" value="ECO:0007669"/>
    <property type="project" value="TreeGrafter"/>
</dbReference>
<dbReference type="GO" id="GO:0006351">
    <property type="term" value="P:DNA-templated transcription"/>
    <property type="evidence" value="ECO:0007669"/>
    <property type="project" value="TreeGrafter"/>
</dbReference>
<evidence type="ECO:0000313" key="6">
    <source>
        <dbReference type="EMBL" id="RJT34205.1"/>
    </source>
</evidence>
<dbReference type="InterPro" id="IPR058163">
    <property type="entry name" value="LysR-type_TF_proteobact-type"/>
</dbReference>
<keyword evidence="2" id="KW-0805">Transcription regulation</keyword>
<dbReference type="CDD" id="cd08432">
    <property type="entry name" value="PBP2_GcdR_TrpI_HvrB_AmpR_like"/>
    <property type="match status" value="1"/>
</dbReference>
<dbReference type="InterPro" id="IPR036388">
    <property type="entry name" value="WH-like_DNA-bd_sf"/>
</dbReference>
<keyword evidence="7" id="KW-1185">Reference proteome</keyword>
<dbReference type="SUPFAM" id="SSF46785">
    <property type="entry name" value="Winged helix' DNA-binding domain"/>
    <property type="match status" value="1"/>
</dbReference>
<protein>
    <submittedName>
        <fullName evidence="6">LysR family transcriptional regulator</fullName>
    </submittedName>
</protein>
<sequence length="320" mass="36339">MKITPLPPLNSLVAFEAASRHLSFTLAAHELNVTQGAISRQIRHLEDFLGSALFSRINRNIQLTMTGLQYRKAINMALVDIASATGEVKKWQGENKVTVSTTSAMAALWLLPRIASFQNEHEEIDLRIMASDSIQDLRQQECDFNLFYCRTPPENMQASALFSEVVFPVCSPDYLQKVGPLSSPEEIFSKTLLFLEDSHTDWLSWEQWFTAVHLPQFTPKNRLNINNYPMLLQAAINGQGVALAWGELSENYLESGALIRPVNQTLRTTSYFSMLEATDTGRVTASVRLFREWLLNQRPATVSVALLFFLLHQYWFHVVQ</sequence>
<dbReference type="PANTHER" id="PTHR30537:SF74">
    <property type="entry name" value="HTH-TYPE TRANSCRIPTIONAL REGULATOR TRPI"/>
    <property type="match status" value="1"/>
</dbReference>
<dbReference type="Proteomes" id="UP000284908">
    <property type="component" value="Unassembled WGS sequence"/>
</dbReference>
<evidence type="ECO:0000256" key="3">
    <source>
        <dbReference type="ARBA" id="ARBA00023125"/>
    </source>
</evidence>
<dbReference type="SUPFAM" id="SSF53850">
    <property type="entry name" value="Periplasmic binding protein-like II"/>
    <property type="match status" value="1"/>
</dbReference>
<dbReference type="RefSeq" id="WP_120135091.1">
    <property type="nucleotide sequence ID" value="NZ_RAHH01000043.1"/>
</dbReference>
<keyword evidence="4" id="KW-0804">Transcription</keyword>
<dbReference type="OrthoDB" id="6787458at2"/>
<dbReference type="Pfam" id="PF00126">
    <property type="entry name" value="HTH_1"/>
    <property type="match status" value="1"/>
</dbReference>
<evidence type="ECO:0000259" key="5">
    <source>
        <dbReference type="PROSITE" id="PS50931"/>
    </source>
</evidence>
<gene>
    <name evidence="6" type="ORF">D6C13_23540</name>
</gene>
<dbReference type="EMBL" id="RAHH01000043">
    <property type="protein sequence ID" value="RJT34205.1"/>
    <property type="molecule type" value="Genomic_DNA"/>
</dbReference>
<evidence type="ECO:0000256" key="1">
    <source>
        <dbReference type="ARBA" id="ARBA00009437"/>
    </source>
</evidence>
<dbReference type="PANTHER" id="PTHR30537">
    <property type="entry name" value="HTH-TYPE TRANSCRIPTIONAL REGULATOR"/>
    <property type="match status" value="1"/>
</dbReference>
<proteinExistence type="inferred from homology"/>
<organism evidence="6 7">
    <name type="scientific">Rahnella woolbedingensis</name>
    <dbReference type="NCBI Taxonomy" id="1510574"/>
    <lineage>
        <taxon>Bacteria</taxon>
        <taxon>Pseudomonadati</taxon>
        <taxon>Pseudomonadota</taxon>
        <taxon>Gammaproteobacteria</taxon>
        <taxon>Enterobacterales</taxon>
        <taxon>Yersiniaceae</taxon>
        <taxon>Rahnella</taxon>
    </lineage>
</organism>
<dbReference type="PROSITE" id="PS50931">
    <property type="entry name" value="HTH_LYSR"/>
    <property type="match status" value="1"/>
</dbReference>
<dbReference type="PRINTS" id="PR00039">
    <property type="entry name" value="HTHLYSR"/>
</dbReference>
<name>A0A419N2J2_9GAMM</name>
<dbReference type="InterPro" id="IPR000847">
    <property type="entry name" value="LysR_HTH_N"/>
</dbReference>
<dbReference type="Gene3D" id="1.10.10.10">
    <property type="entry name" value="Winged helix-like DNA-binding domain superfamily/Winged helix DNA-binding domain"/>
    <property type="match status" value="1"/>
</dbReference>
<dbReference type="InterPro" id="IPR005119">
    <property type="entry name" value="LysR_subst-bd"/>
</dbReference>
<feature type="domain" description="HTH lysR-type" evidence="5">
    <location>
        <begin position="7"/>
        <end position="64"/>
    </location>
</feature>
<dbReference type="Gene3D" id="3.40.190.10">
    <property type="entry name" value="Periplasmic binding protein-like II"/>
    <property type="match status" value="2"/>
</dbReference>
<accession>A0A419N2J2</accession>
<dbReference type="GO" id="GO:0003700">
    <property type="term" value="F:DNA-binding transcription factor activity"/>
    <property type="evidence" value="ECO:0007669"/>
    <property type="project" value="InterPro"/>
</dbReference>
<dbReference type="FunFam" id="1.10.10.10:FF:000038">
    <property type="entry name" value="Glycine cleavage system transcriptional activator"/>
    <property type="match status" value="1"/>
</dbReference>
<keyword evidence="3" id="KW-0238">DNA-binding</keyword>
<dbReference type="Pfam" id="PF03466">
    <property type="entry name" value="LysR_substrate"/>
    <property type="match status" value="1"/>
</dbReference>
<comment type="caution">
    <text evidence="6">The sequence shown here is derived from an EMBL/GenBank/DDBJ whole genome shotgun (WGS) entry which is preliminary data.</text>
</comment>
<reference evidence="6 7" key="1">
    <citation type="submission" date="2018-09" db="EMBL/GenBank/DDBJ databases">
        <authorList>
            <person name="Le Fleche-Mateos A."/>
        </authorList>
    </citation>
    <scope>NUCLEOTIDE SEQUENCE [LARGE SCALE GENOMIC DNA]</scope>
    <source>
        <strain evidence="6 7">DSM 27399</strain>
    </source>
</reference>
<dbReference type="InterPro" id="IPR036390">
    <property type="entry name" value="WH_DNA-bd_sf"/>
</dbReference>
<evidence type="ECO:0000313" key="7">
    <source>
        <dbReference type="Proteomes" id="UP000284908"/>
    </source>
</evidence>
<evidence type="ECO:0000256" key="4">
    <source>
        <dbReference type="ARBA" id="ARBA00023163"/>
    </source>
</evidence>
<comment type="similarity">
    <text evidence="1">Belongs to the LysR transcriptional regulatory family.</text>
</comment>
<evidence type="ECO:0000256" key="2">
    <source>
        <dbReference type="ARBA" id="ARBA00023015"/>
    </source>
</evidence>